<dbReference type="OrthoDB" id="10248867at2759"/>
<dbReference type="PANTHER" id="PTHR12189:SF2">
    <property type="entry name" value="MRNA CAP GUANINE-N7 METHYLTRANSFERASE"/>
    <property type="match status" value="1"/>
</dbReference>
<dbReference type="PROSITE" id="PS51562">
    <property type="entry name" value="RNA_CAP0_MT"/>
    <property type="match status" value="1"/>
</dbReference>
<keyword evidence="6" id="KW-0507">mRNA processing</keyword>
<feature type="domain" description="MRNA cap 0 methyltransferase" evidence="10">
    <location>
        <begin position="60"/>
        <end position="161"/>
    </location>
</feature>
<dbReference type="GO" id="GO:0004482">
    <property type="term" value="F:mRNA 5'-cap (guanine-N7-)-methyltransferase activity"/>
    <property type="evidence" value="ECO:0007669"/>
    <property type="project" value="UniProtKB-EC"/>
</dbReference>
<dbReference type="SUPFAM" id="SSF53335">
    <property type="entry name" value="S-adenosyl-L-methionine-dependent methyltransferases"/>
    <property type="match status" value="1"/>
</dbReference>
<sequence>MKRGYDETPSTSFGPPKSKLRLDSYGESRAVDDKSFENARRVADHYSARSNQTLEEREASPIIHLKKLNNWIKSVLIQLYARPKDAVLDIACGKGGDLIKWDKAKIGYYVGVDIAEGSIRDCQTRYNGDLDQQQRRKKFSFPVCLDKYLRDDAPFDICSCQRGHPSSSRRNSNINKGKIFHCRLLRLLLMSWNPHDRCGAMRARGKLLWSSMARSLLLFIFVLELILGLAVARLTPAESPPPSVSPDGGEPGLLSPAALRLAQHHRTSDKSIAGAEVILGGFATLVFGAIFAYIRVTTKRSSDNKA</sequence>
<evidence type="ECO:0000256" key="2">
    <source>
        <dbReference type="ARBA" id="ARBA00022603"/>
    </source>
</evidence>
<keyword evidence="9" id="KW-1133">Transmembrane helix</keyword>
<keyword evidence="3" id="KW-0808">Transferase</keyword>
<reference evidence="11" key="1">
    <citation type="submission" date="2022-05" db="EMBL/GenBank/DDBJ databases">
        <title>The Musa troglodytarum L. genome provides insights into the mechanism of non-climacteric behaviour and enrichment of carotenoids.</title>
        <authorList>
            <person name="Wang J."/>
        </authorList>
    </citation>
    <scope>NUCLEOTIDE SEQUENCE</scope>
    <source>
        <tissue evidence="11">Leaf</tissue>
    </source>
</reference>
<accession>A0A9E7KUQ0</accession>
<organism evidence="11 12">
    <name type="scientific">Musa troglodytarum</name>
    <name type="common">fe'i banana</name>
    <dbReference type="NCBI Taxonomy" id="320322"/>
    <lineage>
        <taxon>Eukaryota</taxon>
        <taxon>Viridiplantae</taxon>
        <taxon>Streptophyta</taxon>
        <taxon>Embryophyta</taxon>
        <taxon>Tracheophyta</taxon>
        <taxon>Spermatophyta</taxon>
        <taxon>Magnoliopsida</taxon>
        <taxon>Liliopsida</taxon>
        <taxon>Zingiberales</taxon>
        <taxon>Musaceae</taxon>
        <taxon>Musa</taxon>
    </lineage>
</organism>
<dbReference type="InterPro" id="IPR039753">
    <property type="entry name" value="RG7MT1"/>
</dbReference>
<protein>
    <recommendedName>
        <fullName evidence="1">mRNA (guanine-N(7))-methyltransferase</fullName>
        <ecNumber evidence="1">2.1.1.56</ecNumber>
    </recommendedName>
</protein>
<evidence type="ECO:0000256" key="9">
    <source>
        <dbReference type="SAM" id="Phobius"/>
    </source>
</evidence>
<proteinExistence type="predicted"/>
<evidence type="ECO:0000256" key="6">
    <source>
        <dbReference type="ARBA" id="ARBA00023042"/>
    </source>
</evidence>
<feature type="transmembrane region" description="Helical" evidence="9">
    <location>
        <begin position="216"/>
        <end position="235"/>
    </location>
</feature>
<dbReference type="EC" id="2.1.1.56" evidence="1"/>
<evidence type="ECO:0000256" key="8">
    <source>
        <dbReference type="SAM" id="MobiDB-lite"/>
    </source>
</evidence>
<dbReference type="InterPro" id="IPR004971">
    <property type="entry name" value="mRNA_G-N7_MeTrfase_dom"/>
</dbReference>
<keyword evidence="2 11" id="KW-0489">Methyltransferase</keyword>
<dbReference type="Pfam" id="PF03291">
    <property type="entry name" value="mRNA_G-N7_MeTrfase"/>
    <property type="match status" value="1"/>
</dbReference>
<evidence type="ECO:0000256" key="4">
    <source>
        <dbReference type="ARBA" id="ARBA00022691"/>
    </source>
</evidence>
<name>A0A9E7KUQ0_9LILI</name>
<dbReference type="GO" id="GO:0003723">
    <property type="term" value="F:RNA binding"/>
    <property type="evidence" value="ECO:0007669"/>
    <property type="project" value="UniProtKB-KW"/>
</dbReference>
<keyword evidence="4" id="KW-0949">S-adenosyl-L-methionine</keyword>
<evidence type="ECO:0000259" key="10">
    <source>
        <dbReference type="PROSITE" id="PS51562"/>
    </source>
</evidence>
<keyword evidence="6" id="KW-0506">mRNA capping</keyword>
<dbReference type="AlphaFoldDB" id="A0A9E7KUQ0"/>
<evidence type="ECO:0000313" key="11">
    <source>
        <dbReference type="EMBL" id="URE28084.1"/>
    </source>
</evidence>
<comment type="catalytic activity">
    <reaction evidence="7">
        <text>a 5'-end (5'-triphosphoguanosine)-ribonucleoside in mRNA + S-adenosyl-L-methionine = a 5'-end (N(7)-methyl 5'-triphosphoguanosine)-ribonucleoside in mRNA + S-adenosyl-L-homocysteine</text>
        <dbReference type="Rhea" id="RHEA:67008"/>
        <dbReference type="Rhea" id="RHEA-COMP:17166"/>
        <dbReference type="Rhea" id="RHEA-COMP:17167"/>
        <dbReference type="ChEBI" id="CHEBI:57856"/>
        <dbReference type="ChEBI" id="CHEBI:59789"/>
        <dbReference type="ChEBI" id="CHEBI:156461"/>
        <dbReference type="ChEBI" id="CHEBI:167617"/>
        <dbReference type="EC" id="2.1.1.56"/>
    </reaction>
</comment>
<evidence type="ECO:0000256" key="1">
    <source>
        <dbReference type="ARBA" id="ARBA00011926"/>
    </source>
</evidence>
<evidence type="ECO:0000256" key="7">
    <source>
        <dbReference type="ARBA" id="ARBA00044712"/>
    </source>
</evidence>
<feature type="region of interest" description="Disordered" evidence="8">
    <location>
        <begin position="1"/>
        <end position="28"/>
    </location>
</feature>
<keyword evidence="12" id="KW-1185">Reference proteome</keyword>
<evidence type="ECO:0000256" key="5">
    <source>
        <dbReference type="ARBA" id="ARBA00022884"/>
    </source>
</evidence>
<gene>
    <name evidence="11" type="ORF">MUK42_26354</name>
</gene>
<dbReference type="PANTHER" id="PTHR12189">
    <property type="entry name" value="MRNA GUANINE-7- METHYLTRANSFERASE"/>
    <property type="match status" value="1"/>
</dbReference>
<dbReference type="Proteomes" id="UP001055439">
    <property type="component" value="Chromosome 8"/>
</dbReference>
<feature type="transmembrane region" description="Helical" evidence="9">
    <location>
        <begin position="277"/>
        <end position="296"/>
    </location>
</feature>
<dbReference type="InterPro" id="IPR029063">
    <property type="entry name" value="SAM-dependent_MTases_sf"/>
</dbReference>
<evidence type="ECO:0000313" key="12">
    <source>
        <dbReference type="Proteomes" id="UP001055439"/>
    </source>
</evidence>
<keyword evidence="5" id="KW-0694">RNA-binding</keyword>
<dbReference type="GO" id="GO:0005634">
    <property type="term" value="C:nucleus"/>
    <property type="evidence" value="ECO:0007669"/>
    <property type="project" value="TreeGrafter"/>
</dbReference>
<dbReference type="Gene3D" id="3.40.50.150">
    <property type="entry name" value="Vaccinia Virus protein VP39"/>
    <property type="match status" value="1"/>
</dbReference>
<keyword evidence="9" id="KW-0472">Membrane</keyword>
<dbReference type="EMBL" id="CP097510">
    <property type="protein sequence ID" value="URE28084.1"/>
    <property type="molecule type" value="Genomic_DNA"/>
</dbReference>
<keyword evidence="9" id="KW-0812">Transmembrane</keyword>
<evidence type="ECO:0000256" key="3">
    <source>
        <dbReference type="ARBA" id="ARBA00022679"/>
    </source>
</evidence>